<feature type="compositionally biased region" description="Acidic residues" evidence="1">
    <location>
        <begin position="31"/>
        <end position="62"/>
    </location>
</feature>
<evidence type="ECO:0000313" key="3">
    <source>
        <dbReference type="Proteomes" id="UP000225706"/>
    </source>
</evidence>
<keyword evidence="3" id="KW-1185">Reference proteome</keyword>
<organism evidence="2 3">
    <name type="scientific">Stylophora pistillata</name>
    <name type="common">Smooth cauliflower coral</name>
    <dbReference type="NCBI Taxonomy" id="50429"/>
    <lineage>
        <taxon>Eukaryota</taxon>
        <taxon>Metazoa</taxon>
        <taxon>Cnidaria</taxon>
        <taxon>Anthozoa</taxon>
        <taxon>Hexacorallia</taxon>
        <taxon>Scleractinia</taxon>
        <taxon>Astrocoeniina</taxon>
        <taxon>Pocilloporidae</taxon>
        <taxon>Stylophora</taxon>
    </lineage>
</organism>
<feature type="compositionally biased region" description="Basic and acidic residues" evidence="1">
    <location>
        <begin position="8"/>
        <end position="19"/>
    </location>
</feature>
<sequence length="492" mass="55082">MKLINTYERQRVSRTKDEGSQYFPSMHSDSDSVDEEQEGDDVEEHEEEGHVEEEDEEEEEEGGPSRDEEGGPSGEEEGGSSSEEEEVVQRTSHPTRTHRVHHLQRSCQAARSISCLNVARKYLGVAEELKRMVTPTPPIVEETNAVPSSVEDDASQHESSPVQSKGPLVKLSCTSDEDQPPPSSPEIDPSEPSEPPPRQGEAVQYDSSSEYSLEESDDEDEDEDVYAMQEDFFVETNSRTNRHIWQVAFFKFLNTPAAGYHKDPNRWQHAAQVKRILSKIDPEGHDLAVLAEEESSRVWLDWVTPNLGKKAAGTLKSKRPSVSEDEPVNKSPSSKLSLTTEEIHSISKVLQDNITSGMSPRKKRVLALMKSNDVLSQSVHADIKIKKVVDRVRYLMQSRPTVDSFDLPVEDPGARTAQYVMSADPAPVPSSSGVPSSHSQSGRLELTKEDTIIIEKAIATFHKVPRKTELRSLFLSSDDLQRIWNENNFARI</sequence>
<reference evidence="3" key="1">
    <citation type="journal article" date="2017" name="bioRxiv">
        <title>Comparative analysis of the genomes of Stylophora pistillata and Acropora digitifera provides evidence for extensive differences between species of corals.</title>
        <authorList>
            <person name="Voolstra C.R."/>
            <person name="Li Y."/>
            <person name="Liew Y.J."/>
            <person name="Baumgarten S."/>
            <person name="Zoccola D."/>
            <person name="Flot J.-F."/>
            <person name="Tambutte S."/>
            <person name="Allemand D."/>
            <person name="Aranda M."/>
        </authorList>
    </citation>
    <scope>NUCLEOTIDE SEQUENCE [LARGE SCALE GENOMIC DNA]</scope>
</reference>
<name>A0A2B4RAL7_STYPI</name>
<accession>A0A2B4RAL7</accession>
<comment type="caution">
    <text evidence="2">The sequence shown here is derived from an EMBL/GenBank/DDBJ whole genome shotgun (WGS) entry which is preliminary data.</text>
</comment>
<feature type="compositionally biased region" description="Basic residues" evidence="1">
    <location>
        <begin position="93"/>
        <end position="104"/>
    </location>
</feature>
<feature type="region of interest" description="Disordered" evidence="1">
    <location>
        <begin position="139"/>
        <end position="223"/>
    </location>
</feature>
<evidence type="ECO:0000313" key="2">
    <source>
        <dbReference type="EMBL" id="PFX13550.1"/>
    </source>
</evidence>
<feature type="compositionally biased region" description="Polar residues" evidence="1">
    <location>
        <begin position="330"/>
        <end position="339"/>
    </location>
</feature>
<evidence type="ECO:0000256" key="1">
    <source>
        <dbReference type="SAM" id="MobiDB-lite"/>
    </source>
</evidence>
<feature type="compositionally biased region" description="Acidic residues" evidence="1">
    <location>
        <begin position="74"/>
        <end position="86"/>
    </location>
</feature>
<dbReference type="EMBL" id="LSMT01000948">
    <property type="protein sequence ID" value="PFX13550.1"/>
    <property type="molecule type" value="Genomic_DNA"/>
</dbReference>
<protein>
    <submittedName>
        <fullName evidence="2">Uncharacterized protein</fullName>
    </submittedName>
</protein>
<dbReference type="AlphaFoldDB" id="A0A2B4RAL7"/>
<feature type="compositionally biased region" description="Low complexity" evidence="1">
    <location>
        <begin position="423"/>
        <end position="442"/>
    </location>
</feature>
<feature type="region of interest" description="Disordered" evidence="1">
    <location>
        <begin position="313"/>
        <end position="339"/>
    </location>
</feature>
<gene>
    <name evidence="2" type="ORF">AWC38_SpisGene22356</name>
</gene>
<feature type="compositionally biased region" description="Acidic residues" evidence="1">
    <location>
        <begin position="212"/>
        <end position="223"/>
    </location>
</feature>
<feature type="region of interest" description="Disordered" evidence="1">
    <location>
        <begin position="423"/>
        <end position="443"/>
    </location>
</feature>
<dbReference type="Proteomes" id="UP000225706">
    <property type="component" value="Unassembled WGS sequence"/>
</dbReference>
<feature type="region of interest" description="Disordered" evidence="1">
    <location>
        <begin position="1"/>
        <end position="110"/>
    </location>
</feature>
<proteinExistence type="predicted"/>